<dbReference type="RefSeq" id="WP_184811364.1">
    <property type="nucleotide sequence ID" value="NZ_JACHJQ010000003.1"/>
</dbReference>
<accession>A0A7W7Q5G9</accession>
<comment type="caution">
    <text evidence="1">The sequence shown here is derived from an EMBL/GenBank/DDBJ whole genome shotgun (WGS) entry which is preliminary data.</text>
</comment>
<dbReference type="NCBIfam" id="NF041510">
    <property type="entry name" value="AMED_5909_fam"/>
    <property type="match status" value="1"/>
</dbReference>
<gene>
    <name evidence="1" type="ORF">FHR82_003487</name>
</gene>
<keyword evidence="2" id="KW-1185">Reference proteome</keyword>
<evidence type="ECO:0000313" key="1">
    <source>
        <dbReference type="EMBL" id="MBB4907267.1"/>
    </source>
</evidence>
<protein>
    <submittedName>
        <fullName evidence="1">Uncharacterized protein</fullName>
    </submittedName>
</protein>
<proteinExistence type="predicted"/>
<name>A0A7W7Q5G9_9PSEU</name>
<dbReference type="InterPro" id="IPR048152">
    <property type="entry name" value="AMED_5909-like"/>
</dbReference>
<evidence type="ECO:0000313" key="2">
    <source>
        <dbReference type="Proteomes" id="UP000520767"/>
    </source>
</evidence>
<organism evidence="1 2">
    <name type="scientific">Actinophytocola algeriensis</name>
    <dbReference type="NCBI Taxonomy" id="1768010"/>
    <lineage>
        <taxon>Bacteria</taxon>
        <taxon>Bacillati</taxon>
        <taxon>Actinomycetota</taxon>
        <taxon>Actinomycetes</taxon>
        <taxon>Pseudonocardiales</taxon>
        <taxon>Pseudonocardiaceae</taxon>
    </lineage>
</organism>
<sequence>MGCQQVAPSSLFEAHEVLWRRRPSHDAAPEEWMAFHRHSAEVYAAAAKVDVPNRAEASQYAAFAIRRAREIEHRIAPAIDSDT</sequence>
<dbReference type="EMBL" id="JACHJQ010000003">
    <property type="protein sequence ID" value="MBB4907267.1"/>
    <property type="molecule type" value="Genomic_DNA"/>
</dbReference>
<reference evidence="1 2" key="1">
    <citation type="submission" date="2020-08" db="EMBL/GenBank/DDBJ databases">
        <title>Genomic Encyclopedia of Type Strains, Phase III (KMG-III): the genomes of soil and plant-associated and newly described type strains.</title>
        <authorList>
            <person name="Whitman W."/>
        </authorList>
    </citation>
    <scope>NUCLEOTIDE SEQUENCE [LARGE SCALE GENOMIC DNA]</scope>
    <source>
        <strain evidence="1 2">CECT 8960</strain>
    </source>
</reference>
<dbReference type="AlphaFoldDB" id="A0A7W7Q5G9"/>
<dbReference type="Proteomes" id="UP000520767">
    <property type="component" value="Unassembled WGS sequence"/>
</dbReference>